<feature type="non-terminal residue" evidence="1">
    <location>
        <position position="1"/>
    </location>
</feature>
<dbReference type="EMBL" id="UINC01209690">
    <property type="protein sequence ID" value="SVE32816.1"/>
    <property type="molecule type" value="Genomic_DNA"/>
</dbReference>
<protein>
    <recommendedName>
        <fullName evidence="2">Glycosyltransferase subfamily 4-like N-terminal domain-containing protein</fullName>
    </recommendedName>
</protein>
<organism evidence="1">
    <name type="scientific">marine metagenome</name>
    <dbReference type="NCBI Taxonomy" id="408172"/>
    <lineage>
        <taxon>unclassified sequences</taxon>
        <taxon>metagenomes</taxon>
        <taxon>ecological metagenomes</taxon>
    </lineage>
</organism>
<dbReference type="Gene3D" id="3.40.50.2000">
    <property type="entry name" value="Glycogen Phosphorylase B"/>
    <property type="match status" value="1"/>
</dbReference>
<dbReference type="SUPFAM" id="SSF53756">
    <property type="entry name" value="UDP-Glycosyltransferase/glycogen phosphorylase"/>
    <property type="match status" value="1"/>
</dbReference>
<feature type="non-terminal residue" evidence="1">
    <location>
        <position position="240"/>
    </location>
</feature>
<proteinExistence type="predicted"/>
<dbReference type="AlphaFoldDB" id="A0A383CK91"/>
<evidence type="ECO:0008006" key="2">
    <source>
        <dbReference type="Google" id="ProtNLM"/>
    </source>
</evidence>
<evidence type="ECO:0000313" key="1">
    <source>
        <dbReference type="EMBL" id="SVE32816.1"/>
    </source>
</evidence>
<accession>A0A383CK91</accession>
<gene>
    <name evidence="1" type="ORF">METZ01_LOCUS485670</name>
</gene>
<sequence>CDVKQLVNGLDGGLMVDPFSDDELMGAVETLHTISSKGGKRLRDASQPILGLDHANKAYRSVYDALKKPNVLYVSYDGMLEPLGQSQILSYLKLLGRDYNISILSFEKKKDWLNEKNVDLVKTLMDKHSLEWTALSYTKRPLVLSTLYDLAKGVYHAFYIARTRKVEIIHVRSYIPALIALIVTRFIKLKFIFDMRGFWADERVEWGIWKTKNLSYVFFKIMEKQFFSKADAIVSLTKVG</sequence>
<reference evidence="1" key="1">
    <citation type="submission" date="2018-05" db="EMBL/GenBank/DDBJ databases">
        <authorList>
            <person name="Lanie J.A."/>
            <person name="Ng W.-L."/>
            <person name="Kazmierczak K.M."/>
            <person name="Andrzejewski T.M."/>
            <person name="Davidsen T.M."/>
            <person name="Wayne K.J."/>
            <person name="Tettelin H."/>
            <person name="Glass J.I."/>
            <person name="Rusch D."/>
            <person name="Podicherti R."/>
            <person name="Tsui H.-C.T."/>
            <person name="Winkler M.E."/>
        </authorList>
    </citation>
    <scope>NUCLEOTIDE SEQUENCE</scope>
</reference>
<name>A0A383CK91_9ZZZZ</name>